<dbReference type="STRING" id="1297750.SAMN05444405_102309"/>
<dbReference type="Proteomes" id="UP000184509">
    <property type="component" value="Unassembled WGS sequence"/>
</dbReference>
<reference evidence="1 2" key="1">
    <citation type="submission" date="2016-11" db="EMBL/GenBank/DDBJ databases">
        <authorList>
            <person name="Jaros S."/>
            <person name="Januszkiewicz K."/>
            <person name="Wedrychowicz H."/>
        </authorList>
    </citation>
    <scope>NUCLEOTIDE SEQUENCE [LARGE SCALE GENOMIC DNA]</scope>
    <source>
        <strain evidence="1 2">DSM 26991</strain>
    </source>
</reference>
<proteinExistence type="predicted"/>
<gene>
    <name evidence="1" type="ORF">SAMN05444405_102309</name>
</gene>
<dbReference type="RefSeq" id="WP_073399145.1">
    <property type="nucleotide sequence ID" value="NZ_FQTV01000002.1"/>
</dbReference>
<accession>A0A1M4VKW4</accession>
<keyword evidence="2" id="KW-1185">Reference proteome</keyword>
<dbReference type="OrthoDB" id="1365849at2"/>
<dbReference type="EMBL" id="FQTV01000002">
    <property type="protein sequence ID" value="SHE69472.1"/>
    <property type="molecule type" value="Genomic_DNA"/>
</dbReference>
<name>A0A1M4VKW4_9BACE</name>
<dbReference type="AlphaFoldDB" id="A0A1M4VKW4"/>
<organism evidence="1 2">
    <name type="scientific">Bacteroides luti</name>
    <dbReference type="NCBI Taxonomy" id="1297750"/>
    <lineage>
        <taxon>Bacteria</taxon>
        <taxon>Pseudomonadati</taxon>
        <taxon>Bacteroidota</taxon>
        <taxon>Bacteroidia</taxon>
        <taxon>Bacteroidales</taxon>
        <taxon>Bacteroidaceae</taxon>
        <taxon>Bacteroides</taxon>
    </lineage>
</organism>
<evidence type="ECO:0000313" key="1">
    <source>
        <dbReference type="EMBL" id="SHE69472.1"/>
    </source>
</evidence>
<sequence>MEKILISRDEYKINEDLERIEKELIPAIQLIIDAYLTLEIGSFSDKVFKDVTNRTEPLYNTIEKYIGQQEKALKKAGIKGAVLDELTTKALEDLNPLKKAVERYFDLDRYVFPLIGYISFEDNKPIFSLENRENIIEKHSRYITTEEERELFEKHKAAIEGINALLEHLEKTTGLRTTISNYIKSFIICDEGNNRVCMPSMDYK</sequence>
<evidence type="ECO:0000313" key="2">
    <source>
        <dbReference type="Proteomes" id="UP000184509"/>
    </source>
</evidence>
<protein>
    <submittedName>
        <fullName evidence="1">Uncharacterized protein</fullName>
    </submittedName>
</protein>